<proteinExistence type="predicted"/>
<evidence type="ECO:0000256" key="1">
    <source>
        <dbReference type="ARBA" id="ARBA00022801"/>
    </source>
</evidence>
<evidence type="ECO:0000313" key="6">
    <source>
        <dbReference type="EMBL" id="MBW4545605.1"/>
    </source>
</evidence>
<keyword evidence="1 6" id="KW-0378">Hydrolase</keyword>
<gene>
    <name evidence="6" type="ORF">KME25_14325</name>
</gene>
<keyword evidence="3" id="KW-0443">Lipid metabolism</keyword>
<dbReference type="Gene3D" id="3.40.50.1820">
    <property type="entry name" value="alpha/beta hydrolase"/>
    <property type="match status" value="1"/>
</dbReference>
<feature type="domain" description="DUF1400" evidence="5">
    <location>
        <begin position="53"/>
        <end position="175"/>
    </location>
</feature>
<name>A0A951PKI2_9CYAN</name>
<dbReference type="EMBL" id="JAHHIF010000016">
    <property type="protein sequence ID" value="MBW4545605.1"/>
    <property type="molecule type" value="Genomic_DNA"/>
</dbReference>
<reference evidence="6" key="2">
    <citation type="journal article" date="2022" name="Microbiol. Resour. Announc.">
        <title>Metagenome Sequencing to Explore Phylogenomics of Terrestrial Cyanobacteria.</title>
        <authorList>
            <person name="Ward R.D."/>
            <person name="Stajich J.E."/>
            <person name="Johansen J.R."/>
            <person name="Huntemann M."/>
            <person name="Clum A."/>
            <person name="Foster B."/>
            <person name="Foster B."/>
            <person name="Roux S."/>
            <person name="Palaniappan K."/>
            <person name="Varghese N."/>
            <person name="Mukherjee S."/>
            <person name="Reddy T.B.K."/>
            <person name="Daum C."/>
            <person name="Copeland A."/>
            <person name="Chen I.A."/>
            <person name="Ivanova N.N."/>
            <person name="Kyrpides N.C."/>
            <person name="Shapiro N."/>
            <person name="Eloe-Fadrosh E.A."/>
            <person name="Pietrasiak N."/>
        </authorList>
    </citation>
    <scope>NUCLEOTIDE SEQUENCE</scope>
    <source>
        <strain evidence="6">CPER-KK1</strain>
    </source>
</reference>
<dbReference type="GO" id="GO:0003847">
    <property type="term" value="F:1-alkyl-2-acetylglycerophosphocholine esterase activity"/>
    <property type="evidence" value="ECO:0007669"/>
    <property type="project" value="TreeGrafter"/>
</dbReference>
<evidence type="ECO:0000259" key="5">
    <source>
        <dbReference type="Pfam" id="PF07176"/>
    </source>
</evidence>
<dbReference type="PANTHER" id="PTHR10272:SF13">
    <property type="entry name" value="POLY(ETHYLENE TEREPHTHALATE) HYDROLASE"/>
    <property type="match status" value="1"/>
</dbReference>
<comment type="caution">
    <text evidence="6">The sequence shown here is derived from an EMBL/GenBank/DDBJ whole genome shotgun (WGS) entry which is preliminary data.</text>
</comment>
<reference evidence="6" key="1">
    <citation type="submission" date="2021-05" db="EMBL/GenBank/DDBJ databases">
        <authorList>
            <person name="Pietrasiak N."/>
            <person name="Ward R."/>
            <person name="Stajich J.E."/>
            <person name="Kurbessoian T."/>
        </authorList>
    </citation>
    <scope>NUCLEOTIDE SEQUENCE</scope>
    <source>
        <strain evidence="6">CPER-KK1</strain>
    </source>
</reference>
<protein>
    <submittedName>
        <fullName evidence="6">Alpha/beta hydrolase</fullName>
    </submittedName>
</protein>
<evidence type="ECO:0000259" key="4">
    <source>
        <dbReference type="Pfam" id="PF00561"/>
    </source>
</evidence>
<dbReference type="InterPro" id="IPR000073">
    <property type="entry name" value="AB_hydrolase_1"/>
</dbReference>
<dbReference type="InterPro" id="IPR010802">
    <property type="entry name" value="DUF1400"/>
</dbReference>
<dbReference type="SUPFAM" id="SSF53474">
    <property type="entry name" value="alpha/beta-Hydrolases"/>
    <property type="match status" value="1"/>
</dbReference>
<evidence type="ECO:0000256" key="2">
    <source>
        <dbReference type="ARBA" id="ARBA00022963"/>
    </source>
</evidence>
<organism evidence="6 7">
    <name type="scientific">Symplocastrum torsivum CPER-KK1</name>
    <dbReference type="NCBI Taxonomy" id="450513"/>
    <lineage>
        <taxon>Bacteria</taxon>
        <taxon>Bacillati</taxon>
        <taxon>Cyanobacteriota</taxon>
        <taxon>Cyanophyceae</taxon>
        <taxon>Oscillatoriophycideae</taxon>
        <taxon>Oscillatoriales</taxon>
        <taxon>Microcoleaceae</taxon>
        <taxon>Symplocastrum</taxon>
    </lineage>
</organism>
<evidence type="ECO:0000256" key="3">
    <source>
        <dbReference type="ARBA" id="ARBA00023098"/>
    </source>
</evidence>
<dbReference type="InterPro" id="IPR029058">
    <property type="entry name" value="AB_hydrolase_fold"/>
</dbReference>
<dbReference type="Pfam" id="PF00561">
    <property type="entry name" value="Abhydrolase_1"/>
    <property type="match status" value="1"/>
</dbReference>
<feature type="domain" description="AB hydrolase-1" evidence="4">
    <location>
        <begin position="255"/>
        <end position="364"/>
    </location>
</feature>
<dbReference type="AlphaFoldDB" id="A0A951PKI2"/>
<keyword evidence="2" id="KW-0442">Lipid degradation</keyword>
<dbReference type="Proteomes" id="UP000753908">
    <property type="component" value="Unassembled WGS sequence"/>
</dbReference>
<accession>A0A951PKI2</accession>
<dbReference type="PANTHER" id="PTHR10272">
    <property type="entry name" value="PLATELET-ACTIVATING FACTOR ACETYLHYDROLASE"/>
    <property type="match status" value="1"/>
</dbReference>
<evidence type="ECO:0000313" key="7">
    <source>
        <dbReference type="Proteomes" id="UP000753908"/>
    </source>
</evidence>
<dbReference type="GO" id="GO:0016042">
    <property type="term" value="P:lipid catabolic process"/>
    <property type="evidence" value="ECO:0007669"/>
    <property type="project" value="UniProtKB-KW"/>
</dbReference>
<sequence>MKFQLNWSGDRTLQHSHNRRIVGLLTQIKAIRQGTFFSIFVALSWWFAAPASAAERLTLRLGPFEQSVAVTDLERFATTGELSPQLKPFGAVLTPQVQQLLTRHLEIDPNMTDKFIKDLLRSSDGARLLEQIGLALPNSSVEQLQAALYLAARQADGLSVLGFLRAYPEESVTIDASSVIGIALQLNTSYWQSQAIGPLLEQELEVTDTSNFRPTFNPAAPGQQYVQERTLSLRDRLRDRTILVDLYWAYKSEGPLVILSHGFGSDRKFLTYLARHLASHGFTVASLEHPGSNFTWLNGVSLGGVPDNLLAPSEFVNRPKDVSFVLDELAERNQEYGQWYRKLNTEQVTMIGHSLGGYTALALAGGELNLEEVRRYCKNRSPIGRSPADWFQCSAADLPNNRMQLRDDRITQVIALNSVTGRLFGSKGLQQVSVPTLILTGTDDAITPSLDHQLRPFAQLSGTKYLVSAIGGTHLSVTDRANLNDALARSTLVKERIGEEVDPLRELIRGVSLAFVKQLTPEAKLYEPFLTSAYAQSLSTPTLSLRFSTELPTTMATWFQVQAVSHQQIAIRLPDVNNWLISAIKSYFLTSTSMLSQADCCAGQLNQVFTDLLDNYQPPSGFG</sequence>
<dbReference type="Pfam" id="PF07176">
    <property type="entry name" value="DUF1400"/>
    <property type="match status" value="1"/>
</dbReference>